<dbReference type="EMBL" id="AP024086">
    <property type="protein sequence ID" value="BCL60676.1"/>
    <property type="molecule type" value="Genomic_DNA"/>
</dbReference>
<dbReference type="RefSeq" id="WP_228856781.1">
    <property type="nucleotide sequence ID" value="NZ_AP024086.1"/>
</dbReference>
<sequence length="328" mass="37944">MGDQSEKEALQLEAMAFDRQIDERLAAGHLPDLRRAEECTWFYNNSWRHPHYIQLDFGEQIELISSAIKKHNTDENKRPKILEVGCGPGHMTLELARNGFNTTGIDLSLKCIEVAKKTADEDPWKKTRAALKYIQADFLENETFPVNTFDVVIFIGALHHFPEQQRVLSQVSKVLREDGIILVHEPTRDRMTEGNAAFIHLVKLLLCQNGGFFKEYEIPESLKAYREQIGEIYADMKYEDISGEKKQSINDNEAGFIEMREGLCHFFKELHFEERYAFFHEIIGGLRFDQKKNNMLASYLRMADGELCRLGVLQPTEFFYVGRKIGDK</sequence>
<protein>
    <recommendedName>
        <fullName evidence="1">Methyltransferase type 11 domain-containing protein</fullName>
    </recommendedName>
</protein>
<dbReference type="GO" id="GO:0008757">
    <property type="term" value="F:S-adenosylmethionine-dependent methyltransferase activity"/>
    <property type="evidence" value="ECO:0007669"/>
    <property type="project" value="InterPro"/>
</dbReference>
<dbReference type="Proteomes" id="UP000826725">
    <property type="component" value="Chromosome"/>
</dbReference>
<dbReference type="KEGG" id="dbk:DGMP_13690"/>
<dbReference type="AlphaFoldDB" id="A0A8D5FHF2"/>
<evidence type="ECO:0000313" key="3">
    <source>
        <dbReference type="Proteomes" id="UP000826725"/>
    </source>
</evidence>
<organism evidence="2 3">
    <name type="scientific">Desulfomarina profundi</name>
    <dbReference type="NCBI Taxonomy" id="2772557"/>
    <lineage>
        <taxon>Bacteria</taxon>
        <taxon>Pseudomonadati</taxon>
        <taxon>Thermodesulfobacteriota</taxon>
        <taxon>Desulfobulbia</taxon>
        <taxon>Desulfobulbales</taxon>
        <taxon>Desulfobulbaceae</taxon>
        <taxon>Desulfomarina</taxon>
    </lineage>
</organism>
<dbReference type="Pfam" id="PF08241">
    <property type="entry name" value="Methyltransf_11"/>
    <property type="match status" value="1"/>
</dbReference>
<name>A0A8D5FHF2_9BACT</name>
<dbReference type="InterPro" id="IPR013216">
    <property type="entry name" value="Methyltransf_11"/>
</dbReference>
<evidence type="ECO:0000259" key="1">
    <source>
        <dbReference type="Pfam" id="PF08241"/>
    </source>
</evidence>
<evidence type="ECO:0000313" key="2">
    <source>
        <dbReference type="EMBL" id="BCL60676.1"/>
    </source>
</evidence>
<keyword evidence="3" id="KW-1185">Reference proteome</keyword>
<dbReference type="PANTHER" id="PTHR43861">
    <property type="entry name" value="TRANS-ACONITATE 2-METHYLTRANSFERASE-RELATED"/>
    <property type="match status" value="1"/>
</dbReference>
<dbReference type="CDD" id="cd02440">
    <property type="entry name" value="AdoMet_MTases"/>
    <property type="match status" value="1"/>
</dbReference>
<gene>
    <name evidence="2" type="ORF">DGMP_13690</name>
</gene>
<proteinExistence type="predicted"/>
<accession>A0A8D5FHF2</accession>
<feature type="domain" description="Methyltransferase type 11" evidence="1">
    <location>
        <begin position="82"/>
        <end position="182"/>
    </location>
</feature>
<reference evidence="2" key="1">
    <citation type="submission" date="2020-09" db="EMBL/GenBank/DDBJ databases">
        <title>Desulfogranum mesoprofundum gen. nov., sp. nov., a novel mesophilic, sulfate-reducing chemolithoautotroph isolated from a deep-sea hydrothermal vent chimney in the Suiyo Seamount.</title>
        <authorList>
            <person name="Hashimoto Y."/>
            <person name="Nakagawa S."/>
        </authorList>
    </citation>
    <scope>NUCLEOTIDE SEQUENCE</scope>
    <source>
        <strain evidence="2">KT2</strain>
    </source>
</reference>